<dbReference type="InterPro" id="IPR000515">
    <property type="entry name" value="MetI-like"/>
</dbReference>
<evidence type="ECO:0000256" key="6">
    <source>
        <dbReference type="ARBA" id="ARBA00023136"/>
    </source>
</evidence>
<dbReference type="GO" id="GO:0005886">
    <property type="term" value="C:plasma membrane"/>
    <property type="evidence" value="ECO:0007669"/>
    <property type="project" value="UniProtKB-SubCell"/>
</dbReference>
<feature type="transmembrane region" description="Helical" evidence="7">
    <location>
        <begin position="288"/>
        <end position="314"/>
    </location>
</feature>
<dbReference type="InterPro" id="IPR045621">
    <property type="entry name" value="BPD_transp_1_N"/>
</dbReference>
<dbReference type="PROSITE" id="PS50928">
    <property type="entry name" value="ABC_TM1"/>
    <property type="match status" value="1"/>
</dbReference>
<keyword evidence="10" id="KW-1185">Reference proteome</keyword>
<feature type="transmembrane region" description="Helical" evidence="7">
    <location>
        <begin position="243"/>
        <end position="268"/>
    </location>
</feature>
<comment type="subcellular location">
    <subcellularLocation>
        <location evidence="1 7">Cell membrane</location>
        <topology evidence="1 7">Multi-pass membrane protein</topology>
    </subcellularLocation>
</comment>
<comment type="similarity">
    <text evidence="7">Belongs to the binding-protein-dependent transport system permease family.</text>
</comment>
<feature type="transmembrane region" description="Helical" evidence="7">
    <location>
        <begin position="131"/>
        <end position="157"/>
    </location>
</feature>
<dbReference type="STRING" id="48256.CLHUN_34390"/>
<comment type="caution">
    <text evidence="9">The sequence shown here is derived from an EMBL/GenBank/DDBJ whole genome shotgun (WGS) entry which is preliminary data.</text>
</comment>
<name>A0A1V4SFF6_RUMHU</name>
<dbReference type="InterPro" id="IPR035906">
    <property type="entry name" value="MetI-like_sf"/>
</dbReference>
<feature type="domain" description="ABC transmembrane type-1" evidence="8">
    <location>
        <begin position="96"/>
        <end position="307"/>
    </location>
</feature>
<protein>
    <submittedName>
        <fullName evidence="9">Dipeptide transport system permease protein DppB</fullName>
    </submittedName>
</protein>
<dbReference type="CDD" id="cd06261">
    <property type="entry name" value="TM_PBP2"/>
    <property type="match status" value="1"/>
</dbReference>
<evidence type="ECO:0000256" key="2">
    <source>
        <dbReference type="ARBA" id="ARBA00022448"/>
    </source>
</evidence>
<dbReference type="RefSeq" id="WP_080065869.1">
    <property type="nucleotide sequence ID" value="NZ_MZGX01000026.1"/>
</dbReference>
<dbReference type="EMBL" id="MZGX01000026">
    <property type="protein sequence ID" value="OPX42619.1"/>
    <property type="molecule type" value="Genomic_DNA"/>
</dbReference>
<dbReference type="AlphaFoldDB" id="A0A1V4SFF6"/>
<keyword evidence="5 7" id="KW-1133">Transmembrane helix</keyword>
<evidence type="ECO:0000313" key="10">
    <source>
        <dbReference type="Proteomes" id="UP000191554"/>
    </source>
</evidence>
<dbReference type="PANTHER" id="PTHR43163:SF6">
    <property type="entry name" value="DIPEPTIDE TRANSPORT SYSTEM PERMEASE PROTEIN DPPB-RELATED"/>
    <property type="match status" value="1"/>
</dbReference>
<keyword evidence="4 7" id="KW-0812">Transmembrane</keyword>
<proteinExistence type="inferred from homology"/>
<keyword evidence="6 7" id="KW-0472">Membrane</keyword>
<dbReference type="Gene3D" id="1.10.3720.10">
    <property type="entry name" value="MetI-like"/>
    <property type="match status" value="1"/>
</dbReference>
<organism evidence="9 10">
    <name type="scientific">Ruminiclostridium hungatei</name>
    <name type="common">Clostridium hungatei</name>
    <dbReference type="NCBI Taxonomy" id="48256"/>
    <lineage>
        <taxon>Bacteria</taxon>
        <taxon>Bacillati</taxon>
        <taxon>Bacillota</taxon>
        <taxon>Clostridia</taxon>
        <taxon>Eubacteriales</taxon>
        <taxon>Oscillospiraceae</taxon>
        <taxon>Ruminiclostridium</taxon>
    </lineage>
</organism>
<evidence type="ECO:0000256" key="3">
    <source>
        <dbReference type="ARBA" id="ARBA00022475"/>
    </source>
</evidence>
<dbReference type="GO" id="GO:0055085">
    <property type="term" value="P:transmembrane transport"/>
    <property type="evidence" value="ECO:0007669"/>
    <property type="project" value="InterPro"/>
</dbReference>
<dbReference type="OrthoDB" id="9773221at2"/>
<evidence type="ECO:0000256" key="7">
    <source>
        <dbReference type="RuleBase" id="RU363032"/>
    </source>
</evidence>
<feature type="transmembrane region" description="Helical" evidence="7">
    <location>
        <begin position="12"/>
        <end position="35"/>
    </location>
</feature>
<evidence type="ECO:0000256" key="4">
    <source>
        <dbReference type="ARBA" id="ARBA00022692"/>
    </source>
</evidence>
<evidence type="ECO:0000256" key="1">
    <source>
        <dbReference type="ARBA" id="ARBA00004651"/>
    </source>
</evidence>
<keyword evidence="2 7" id="KW-0813">Transport</keyword>
<evidence type="ECO:0000259" key="8">
    <source>
        <dbReference type="PROSITE" id="PS50928"/>
    </source>
</evidence>
<dbReference type="SUPFAM" id="SSF161098">
    <property type="entry name" value="MetI-like"/>
    <property type="match status" value="1"/>
</dbReference>
<dbReference type="Pfam" id="PF00528">
    <property type="entry name" value="BPD_transp_1"/>
    <property type="match status" value="1"/>
</dbReference>
<keyword evidence="3" id="KW-1003">Cell membrane</keyword>
<sequence>MWNYIVRRILQMIPIIIGVSLIIFFIITLIPGNFIDARAQGSHMTFEQVNHLKELYGVNEPIHIKYLKWIKGAVKFDFGDSFTHQAPVSKVIDTFVWNSFTIAAIAFLLELLIAIPIGIICATRQYSKLDYFFTIIALVGISLPSFFLGLILIKFFAVDLKILPLAGLDTPGSNYTGFQFLFDRLKHVILPAFVLAFISIGSMMRYTRTAVLEIIRQDYIRTARAKGLSEKVVIYKHALRNALIPIVTLIGLSLPALFAGAIITESIFGIPGIGKIALDAVSKRDYPLLMGFSMFVAVLTLAGNLLSDILYAIVDPRVKLK</sequence>
<evidence type="ECO:0000313" key="9">
    <source>
        <dbReference type="EMBL" id="OPX42619.1"/>
    </source>
</evidence>
<reference evidence="9 10" key="1">
    <citation type="submission" date="2017-03" db="EMBL/GenBank/DDBJ databases">
        <title>Genome sequence of Clostridium hungatei DSM 14427.</title>
        <authorList>
            <person name="Poehlein A."/>
            <person name="Daniel R."/>
        </authorList>
    </citation>
    <scope>NUCLEOTIDE SEQUENCE [LARGE SCALE GENOMIC DNA]</scope>
    <source>
        <strain evidence="9 10">DSM 14427</strain>
    </source>
</reference>
<feature type="transmembrane region" description="Helical" evidence="7">
    <location>
        <begin position="95"/>
        <end position="119"/>
    </location>
</feature>
<dbReference type="Pfam" id="PF19300">
    <property type="entry name" value="BPD_transp_1_N"/>
    <property type="match status" value="1"/>
</dbReference>
<accession>A0A1V4SFF6</accession>
<gene>
    <name evidence="9" type="primary">dppB</name>
    <name evidence="9" type="ORF">CLHUN_34390</name>
</gene>
<feature type="transmembrane region" description="Helical" evidence="7">
    <location>
        <begin position="188"/>
        <end position="206"/>
    </location>
</feature>
<dbReference type="Proteomes" id="UP000191554">
    <property type="component" value="Unassembled WGS sequence"/>
</dbReference>
<evidence type="ECO:0000256" key="5">
    <source>
        <dbReference type="ARBA" id="ARBA00022989"/>
    </source>
</evidence>
<dbReference type="PANTHER" id="PTHR43163">
    <property type="entry name" value="DIPEPTIDE TRANSPORT SYSTEM PERMEASE PROTEIN DPPB-RELATED"/>
    <property type="match status" value="1"/>
</dbReference>